<dbReference type="AlphaFoldDB" id="A0A183ACK9"/>
<dbReference type="PANTHER" id="PTHR14517">
    <property type="entry name" value="RIB43A-RELATED"/>
    <property type="match status" value="1"/>
</dbReference>
<dbReference type="InterPro" id="IPR008805">
    <property type="entry name" value="RIB43A"/>
</dbReference>
<evidence type="ECO:0000256" key="4">
    <source>
        <dbReference type="ARBA" id="ARBA00022846"/>
    </source>
</evidence>
<evidence type="ECO:0000313" key="11">
    <source>
        <dbReference type="WBParaSite" id="ECPE_0000470601-mRNA-1"/>
    </source>
</evidence>
<proteinExistence type="inferred from homology"/>
<evidence type="ECO:0000256" key="9">
    <source>
        <dbReference type="ARBA" id="ARBA00046435"/>
    </source>
</evidence>
<sequence>LLQKLYNYGVRDFAFEWIKAFLDQRIISVRVSDSVSGPIEATRGVPQGSVLGPRLLFAFVNDLPKVLGSKTLLFGDDAKIWNTVTEPEGSQTLQESLNAAYQWSKTTMSLSVYLMAHGLRSLFNMLNALKRRELDQRACELAKAEEDCRRAINMAVQRFNDALRLEQEQRRIRKAKQEQDDNMTEICNAIYSDMLTENPAQAISAFGPHRVVPDRFKGMSKEQLAEIYKEQQEQIRERERLRLEEKLRDVEFDQQRVKTAKLGLLLEREIERSAREIQKRLADENLKMAGDQKAFKEYLDHEPGVNMVLRNTAVSCTTLLDPRQQSLVCDAAPTIDQYLKDKPQQKYRKPQQLRLANKRLSGPAVRTRFESELGQELNAVRPGSVDEQWDQIR</sequence>
<evidence type="ECO:0000256" key="3">
    <source>
        <dbReference type="ARBA" id="ARBA00022490"/>
    </source>
</evidence>
<evidence type="ECO:0000256" key="8">
    <source>
        <dbReference type="ARBA" id="ARBA00023273"/>
    </source>
</evidence>
<name>A0A183ACK9_9TREM</name>
<keyword evidence="6" id="KW-0969">Cilium</keyword>
<dbReference type="PANTHER" id="PTHR14517:SF6">
    <property type="entry name" value="RE41410P"/>
    <property type="match status" value="1"/>
</dbReference>
<comment type="similarity">
    <text evidence="2">Belongs to the RIB43A family.</text>
</comment>
<dbReference type="WBParaSite" id="ECPE_0000470601-mRNA-1">
    <property type="protein sequence ID" value="ECPE_0000470601-mRNA-1"/>
    <property type="gene ID" value="ECPE_0000470601"/>
</dbReference>
<evidence type="ECO:0000256" key="5">
    <source>
        <dbReference type="ARBA" id="ARBA00023054"/>
    </source>
</evidence>
<accession>A0A183ACK9</accession>
<keyword evidence="7" id="KW-0206">Cytoskeleton</keyword>
<evidence type="ECO:0000256" key="1">
    <source>
        <dbReference type="ARBA" id="ARBA00004611"/>
    </source>
</evidence>
<feature type="coiled-coil region" evidence="10">
    <location>
        <begin position="221"/>
        <end position="249"/>
    </location>
</feature>
<comment type="subunit">
    <text evidence="9">Microtubule inner protein component of sperm flagellar doublet microtubules.</text>
</comment>
<evidence type="ECO:0000256" key="7">
    <source>
        <dbReference type="ARBA" id="ARBA00023212"/>
    </source>
</evidence>
<keyword evidence="3" id="KW-0963">Cytoplasm</keyword>
<reference evidence="11" key="1">
    <citation type="submission" date="2016-06" db="UniProtKB">
        <authorList>
            <consortium name="WormBaseParasite"/>
        </authorList>
    </citation>
    <scope>IDENTIFICATION</scope>
</reference>
<keyword evidence="5 10" id="KW-0175">Coiled coil</keyword>
<keyword evidence="8" id="KW-0966">Cell projection</keyword>
<evidence type="ECO:0000256" key="2">
    <source>
        <dbReference type="ARBA" id="ARBA00006875"/>
    </source>
</evidence>
<protein>
    <submittedName>
        <fullName evidence="11">Reverse transcriptase domain-containing protein</fullName>
    </submittedName>
</protein>
<comment type="subcellular location">
    <subcellularLocation>
        <location evidence="1">Cytoplasm</location>
        <location evidence="1">Cytoskeleton</location>
        <location evidence="1">Flagellum axoneme</location>
    </subcellularLocation>
</comment>
<keyword evidence="4" id="KW-0282">Flagellum</keyword>
<evidence type="ECO:0000256" key="10">
    <source>
        <dbReference type="SAM" id="Coils"/>
    </source>
</evidence>
<evidence type="ECO:0000256" key="6">
    <source>
        <dbReference type="ARBA" id="ARBA00023069"/>
    </source>
</evidence>
<dbReference type="Pfam" id="PF05914">
    <property type="entry name" value="RIB43A"/>
    <property type="match status" value="1"/>
</dbReference>
<organism evidence="11">
    <name type="scientific">Echinostoma caproni</name>
    <dbReference type="NCBI Taxonomy" id="27848"/>
    <lineage>
        <taxon>Eukaryota</taxon>
        <taxon>Metazoa</taxon>
        <taxon>Spiralia</taxon>
        <taxon>Lophotrochozoa</taxon>
        <taxon>Platyhelminthes</taxon>
        <taxon>Trematoda</taxon>
        <taxon>Digenea</taxon>
        <taxon>Plagiorchiida</taxon>
        <taxon>Echinostomata</taxon>
        <taxon>Echinostomatoidea</taxon>
        <taxon>Echinostomatidae</taxon>
        <taxon>Echinostoma</taxon>
    </lineage>
</organism>